<dbReference type="InterPro" id="IPR045336">
    <property type="entry name" value="MmgE_PrpD_N"/>
</dbReference>
<proteinExistence type="inferred from homology"/>
<gene>
    <name evidence="4" type="ORF">AWB80_06522</name>
</gene>
<accession>A0A158D8T9</accession>
<dbReference type="InterPro" id="IPR042188">
    <property type="entry name" value="MmgE/PrpD_sf_2"/>
</dbReference>
<evidence type="ECO:0000259" key="3">
    <source>
        <dbReference type="Pfam" id="PF19305"/>
    </source>
</evidence>
<dbReference type="InterPro" id="IPR045337">
    <property type="entry name" value="MmgE_PrpD_C"/>
</dbReference>
<keyword evidence="5" id="KW-1185">Reference proteome</keyword>
<dbReference type="GO" id="GO:0016829">
    <property type="term" value="F:lyase activity"/>
    <property type="evidence" value="ECO:0007669"/>
    <property type="project" value="InterPro"/>
</dbReference>
<feature type="domain" description="MmgE/PrpD C-terminal" evidence="3">
    <location>
        <begin position="280"/>
        <end position="439"/>
    </location>
</feature>
<dbReference type="AlphaFoldDB" id="A0A158D8T9"/>
<reference evidence="4" key="1">
    <citation type="submission" date="2016-01" db="EMBL/GenBank/DDBJ databases">
        <authorList>
            <person name="Peeters C."/>
        </authorList>
    </citation>
    <scope>NUCLEOTIDE SEQUENCE [LARGE SCALE GENOMIC DNA]</scope>
    <source>
        <strain evidence="4">LMG 29323</strain>
    </source>
</reference>
<dbReference type="InterPro" id="IPR042183">
    <property type="entry name" value="MmgE/PrpD_sf_1"/>
</dbReference>
<dbReference type="OrthoDB" id="9791416at2"/>
<comment type="similarity">
    <text evidence="1">Belongs to the PrpD family.</text>
</comment>
<evidence type="ECO:0000313" key="4">
    <source>
        <dbReference type="EMBL" id="SAK91082.1"/>
    </source>
</evidence>
<name>A0A158D8T9_9BURK</name>
<dbReference type="Proteomes" id="UP000054911">
    <property type="component" value="Unassembled WGS sequence"/>
</dbReference>
<organism evidence="4 5">
    <name type="scientific">Caballeronia pedi</name>
    <dbReference type="NCBI Taxonomy" id="1777141"/>
    <lineage>
        <taxon>Bacteria</taxon>
        <taxon>Pseudomonadati</taxon>
        <taxon>Pseudomonadota</taxon>
        <taxon>Betaproteobacteria</taxon>
        <taxon>Burkholderiales</taxon>
        <taxon>Burkholderiaceae</taxon>
        <taxon>Caballeronia</taxon>
    </lineage>
</organism>
<dbReference type="Pfam" id="PF19305">
    <property type="entry name" value="MmgE_PrpD_C"/>
    <property type="match status" value="1"/>
</dbReference>
<dbReference type="PANTHER" id="PTHR16943:SF8">
    <property type="entry name" value="2-METHYLCITRATE DEHYDRATASE"/>
    <property type="match status" value="1"/>
</dbReference>
<protein>
    <submittedName>
        <fullName evidence="4">MmgE/PrpD</fullName>
    </submittedName>
</protein>
<evidence type="ECO:0000256" key="1">
    <source>
        <dbReference type="ARBA" id="ARBA00006174"/>
    </source>
</evidence>
<dbReference type="RefSeq" id="WP_061178824.1">
    <property type="nucleotide sequence ID" value="NZ_FCOE02000034.1"/>
</dbReference>
<dbReference type="InterPro" id="IPR005656">
    <property type="entry name" value="MmgE_PrpD"/>
</dbReference>
<sequence length="494" mass="52931">MTSLTQTLADFTVQTRFDDLPEAVVHETKRLLLDTIGCALGAVDTPSGRIALEYVNTLGGAPHASVVGSPRRSSATAAAYANARLANVLDADDTFPTSTHFGNATVFSALALAELDRRSGRDLLGAIAVGFDVGARIGSWMGAPMQIENGEVIGWNELGGPAATIAWAAIGASAHIARLDTRQANHAFGIGGSNSPQPTLRKWAESVEQPMYKYADAGWCAEIGVSSALLARLGSTGFTDILDGDNAFWKFYGSPGHDDHALLAGLGEDWQILNTTYKPWPCCRWIHHPLSAFAQLLDRHALRPDEITRVVVRANPFALTPIFREQQPRDPLSAEFSHAHALAALAYAIAPGPRWYEAATMNDARIAAFRERVTVTAEPSSSNIAEWMTGGQWRGVPGGVDIHARGAVFSATADHASGDPWTSATRFSDAQIRSKFGVMVGLDAAGDGPREIRHAARELADIVMSLDALPVERLTASLDALSRAMRTQSEKQES</sequence>
<comment type="caution">
    <text evidence="4">The sequence shown here is derived from an EMBL/GenBank/DDBJ whole genome shotgun (WGS) entry which is preliminary data.</text>
</comment>
<dbReference type="Pfam" id="PF03972">
    <property type="entry name" value="MmgE_PrpD_N"/>
    <property type="match status" value="1"/>
</dbReference>
<dbReference type="SUPFAM" id="SSF103378">
    <property type="entry name" value="2-methylcitrate dehydratase PrpD"/>
    <property type="match status" value="1"/>
</dbReference>
<dbReference type="Gene3D" id="3.30.1330.120">
    <property type="entry name" value="2-methylcitrate dehydratase PrpD"/>
    <property type="match status" value="1"/>
</dbReference>
<dbReference type="STRING" id="1777141.AWB80_06522"/>
<dbReference type="EMBL" id="FCOE02000034">
    <property type="protein sequence ID" value="SAK91082.1"/>
    <property type="molecule type" value="Genomic_DNA"/>
</dbReference>
<feature type="domain" description="MmgE/PrpD N-terminal" evidence="2">
    <location>
        <begin position="6"/>
        <end position="253"/>
    </location>
</feature>
<evidence type="ECO:0000313" key="5">
    <source>
        <dbReference type="Proteomes" id="UP000054911"/>
    </source>
</evidence>
<dbReference type="PANTHER" id="PTHR16943">
    <property type="entry name" value="2-METHYLCITRATE DEHYDRATASE-RELATED"/>
    <property type="match status" value="1"/>
</dbReference>
<dbReference type="InterPro" id="IPR036148">
    <property type="entry name" value="MmgE/PrpD_sf"/>
</dbReference>
<dbReference type="Gene3D" id="1.10.4100.10">
    <property type="entry name" value="2-methylcitrate dehydratase PrpD"/>
    <property type="match status" value="1"/>
</dbReference>
<evidence type="ECO:0000259" key="2">
    <source>
        <dbReference type="Pfam" id="PF03972"/>
    </source>
</evidence>